<comment type="caution">
    <text evidence="1">The sequence shown here is derived from an EMBL/GenBank/DDBJ whole genome shotgun (WGS) entry which is preliminary data.</text>
</comment>
<name>A0A9P5P6H0_9AGAR</name>
<sequence length="189" mass="21444">MPLPPSFTSLYRLFLRTSSTSVLHQSLATRNLRSLWRPVFADAAQVITRLKNSQTSSDRETLENWLKNWEEQMDHTLSFLYVSASSRGLSHQLTRNLSQLYHAESERLCKRKYPVWNAQLAPGAREYQIPVLEASPKAAAKELKARQSQHLEDCAWHPLGLVVGMAEGRDKLCLGRIAVRAKAKARSTT</sequence>
<dbReference type="OrthoDB" id="2770090at2759"/>
<proteinExistence type="predicted"/>
<evidence type="ECO:0000313" key="1">
    <source>
        <dbReference type="EMBL" id="KAF9059774.1"/>
    </source>
</evidence>
<gene>
    <name evidence="1" type="ORF">BDP27DRAFT_1238110</name>
</gene>
<organism evidence="1 2">
    <name type="scientific">Rhodocollybia butyracea</name>
    <dbReference type="NCBI Taxonomy" id="206335"/>
    <lineage>
        <taxon>Eukaryota</taxon>
        <taxon>Fungi</taxon>
        <taxon>Dikarya</taxon>
        <taxon>Basidiomycota</taxon>
        <taxon>Agaricomycotina</taxon>
        <taxon>Agaricomycetes</taxon>
        <taxon>Agaricomycetidae</taxon>
        <taxon>Agaricales</taxon>
        <taxon>Marasmiineae</taxon>
        <taxon>Omphalotaceae</taxon>
        <taxon>Rhodocollybia</taxon>
    </lineage>
</organism>
<reference evidence="1" key="1">
    <citation type="submission" date="2020-11" db="EMBL/GenBank/DDBJ databases">
        <authorList>
            <consortium name="DOE Joint Genome Institute"/>
            <person name="Ahrendt S."/>
            <person name="Riley R."/>
            <person name="Andreopoulos W."/>
            <person name="Labutti K."/>
            <person name="Pangilinan J."/>
            <person name="Ruiz-Duenas F.J."/>
            <person name="Barrasa J.M."/>
            <person name="Sanchez-Garcia M."/>
            <person name="Camarero S."/>
            <person name="Miyauchi S."/>
            <person name="Serrano A."/>
            <person name="Linde D."/>
            <person name="Babiker R."/>
            <person name="Drula E."/>
            <person name="Ayuso-Fernandez I."/>
            <person name="Pacheco R."/>
            <person name="Padilla G."/>
            <person name="Ferreira P."/>
            <person name="Barriuso J."/>
            <person name="Kellner H."/>
            <person name="Castanera R."/>
            <person name="Alfaro M."/>
            <person name="Ramirez L."/>
            <person name="Pisabarro A.G."/>
            <person name="Kuo A."/>
            <person name="Tritt A."/>
            <person name="Lipzen A."/>
            <person name="He G."/>
            <person name="Yan M."/>
            <person name="Ng V."/>
            <person name="Cullen D."/>
            <person name="Martin F."/>
            <person name="Rosso M.-N."/>
            <person name="Henrissat B."/>
            <person name="Hibbett D."/>
            <person name="Martinez A.T."/>
            <person name="Grigoriev I.V."/>
        </authorList>
    </citation>
    <scope>NUCLEOTIDE SEQUENCE</scope>
    <source>
        <strain evidence="1">AH 40177</strain>
    </source>
</reference>
<dbReference type="EMBL" id="JADNRY010000280">
    <property type="protein sequence ID" value="KAF9059774.1"/>
    <property type="molecule type" value="Genomic_DNA"/>
</dbReference>
<accession>A0A9P5P6H0</accession>
<dbReference type="AlphaFoldDB" id="A0A9P5P6H0"/>
<evidence type="ECO:0000313" key="2">
    <source>
        <dbReference type="Proteomes" id="UP000772434"/>
    </source>
</evidence>
<protein>
    <submittedName>
        <fullName evidence="1">Uncharacterized protein</fullName>
    </submittedName>
</protein>
<dbReference type="Proteomes" id="UP000772434">
    <property type="component" value="Unassembled WGS sequence"/>
</dbReference>
<keyword evidence="2" id="KW-1185">Reference proteome</keyword>